<dbReference type="SMART" id="SM00388">
    <property type="entry name" value="HisKA"/>
    <property type="match status" value="1"/>
</dbReference>
<evidence type="ECO:0000256" key="2">
    <source>
        <dbReference type="ARBA" id="ARBA00012438"/>
    </source>
</evidence>
<dbReference type="Gene3D" id="1.10.287.130">
    <property type="match status" value="1"/>
</dbReference>
<dbReference type="PROSITE" id="PS50109">
    <property type="entry name" value="HIS_KIN"/>
    <property type="match status" value="1"/>
</dbReference>
<evidence type="ECO:0000256" key="3">
    <source>
        <dbReference type="ARBA" id="ARBA00022553"/>
    </source>
</evidence>
<feature type="domain" description="Histidine kinase" evidence="6">
    <location>
        <begin position="235"/>
        <end position="448"/>
    </location>
</feature>
<dbReference type="InterPro" id="IPR036890">
    <property type="entry name" value="HATPase_C_sf"/>
</dbReference>
<dbReference type="InterPro" id="IPR004358">
    <property type="entry name" value="Sig_transdc_His_kin-like_C"/>
</dbReference>
<name>A0A514EG73_9XANT</name>
<protein>
    <recommendedName>
        <fullName evidence="2">histidine kinase</fullName>
        <ecNumber evidence="2">2.7.13.3</ecNumber>
    </recommendedName>
</protein>
<dbReference type="Pfam" id="PF00512">
    <property type="entry name" value="HisKA"/>
    <property type="match status" value="1"/>
</dbReference>
<dbReference type="SMART" id="SM00387">
    <property type="entry name" value="HATPase_c"/>
    <property type="match status" value="1"/>
</dbReference>
<organism evidence="7 8">
    <name type="scientific">Xanthomonas cerealis pv. cerealis</name>
    <dbReference type="NCBI Taxonomy" id="152263"/>
    <lineage>
        <taxon>Bacteria</taxon>
        <taxon>Pseudomonadati</taxon>
        <taxon>Pseudomonadota</taxon>
        <taxon>Gammaproteobacteria</taxon>
        <taxon>Lysobacterales</taxon>
        <taxon>Lysobacteraceae</taxon>
        <taxon>Xanthomonas</taxon>
        <taxon>Xanthomonas translucens group</taxon>
        <taxon>Xanthomonas cerealis</taxon>
    </lineage>
</organism>
<feature type="transmembrane region" description="Helical" evidence="5">
    <location>
        <begin position="25"/>
        <end position="49"/>
    </location>
</feature>
<dbReference type="Pfam" id="PF02518">
    <property type="entry name" value="HATPase_c"/>
    <property type="match status" value="1"/>
</dbReference>
<evidence type="ECO:0000313" key="8">
    <source>
        <dbReference type="Proteomes" id="UP000319349"/>
    </source>
</evidence>
<feature type="transmembrane region" description="Helical" evidence="5">
    <location>
        <begin position="167"/>
        <end position="185"/>
    </location>
</feature>
<accession>A0A514EG73</accession>
<comment type="catalytic activity">
    <reaction evidence="1">
        <text>ATP + protein L-histidine = ADP + protein N-phospho-L-histidine.</text>
        <dbReference type="EC" id="2.7.13.3"/>
    </reaction>
</comment>
<dbReference type="PANTHER" id="PTHR43065">
    <property type="entry name" value="SENSOR HISTIDINE KINASE"/>
    <property type="match status" value="1"/>
</dbReference>
<keyword evidence="7" id="KW-0808">Transferase</keyword>
<dbReference type="InterPro" id="IPR005467">
    <property type="entry name" value="His_kinase_dom"/>
</dbReference>
<keyword evidence="8" id="KW-1185">Reference proteome</keyword>
<dbReference type="InterPro" id="IPR003594">
    <property type="entry name" value="HATPase_dom"/>
</dbReference>
<keyword evidence="5" id="KW-0812">Transmembrane</keyword>
<dbReference type="InterPro" id="IPR003661">
    <property type="entry name" value="HisK_dim/P_dom"/>
</dbReference>
<keyword evidence="5" id="KW-0472">Membrane</keyword>
<dbReference type="InterPro" id="IPR036097">
    <property type="entry name" value="HisK_dim/P_sf"/>
</dbReference>
<dbReference type="GO" id="GO:0000155">
    <property type="term" value="F:phosphorelay sensor kinase activity"/>
    <property type="evidence" value="ECO:0007669"/>
    <property type="project" value="InterPro"/>
</dbReference>
<dbReference type="PRINTS" id="PR00344">
    <property type="entry name" value="BCTRLSENSOR"/>
</dbReference>
<keyword evidence="5" id="KW-1133">Transmembrane helix</keyword>
<gene>
    <name evidence="7" type="ORF">E4A48_16260</name>
</gene>
<keyword evidence="4" id="KW-0175">Coiled coil</keyword>
<proteinExistence type="predicted"/>
<evidence type="ECO:0000256" key="1">
    <source>
        <dbReference type="ARBA" id="ARBA00000085"/>
    </source>
</evidence>
<dbReference type="Proteomes" id="UP000319349">
    <property type="component" value="Chromosome"/>
</dbReference>
<evidence type="ECO:0000256" key="4">
    <source>
        <dbReference type="SAM" id="Coils"/>
    </source>
</evidence>
<dbReference type="EC" id="2.7.13.3" evidence="2"/>
<dbReference type="AlphaFoldDB" id="A0A514EG73"/>
<sequence>MVKALVNWFDRAPVVDEVDRRNVRVIQLLLLFLAITIPATFAVAVTLAWPQLQGRAVPPGLVVSLAMSLLIAVCATIGLVRVRRGALRGGVGLLLAAMLASLLVNAAVNGLQRQLPDQLAQMLVLILAGLVLGRRALWITFGALLLMLGLGVGHDALLEFVEEPGRAFYNLPSVLFSYLLVTLLLDRTTEALRESLRESNARGQRLQQEMLARERAQAQLIHAQKREIVERMAGGLAHDFNNVLAVIVGFSATRHDDDAGSDGARVAQLQDSLASVEESARRGMAIIRRLLRFSRRDGEQAEDFDAAAAIDALQPMLRQLLETRIVLRCALPATPAPIHLDRSQFELMLLNLASNSRDAIAERGHLDIAVRSEAAWTIIEIADDGQGMPADVMARVFEPFYSTKPADSGTGLGLAVVHDLVVRAGGCIQVHSELGVGTRFRIALPHAAAAAGNARVAAAQPDGSKM</sequence>
<dbReference type="EMBL" id="CP038228">
    <property type="protein sequence ID" value="QDI05037.1"/>
    <property type="molecule type" value="Genomic_DNA"/>
</dbReference>
<feature type="transmembrane region" description="Helical" evidence="5">
    <location>
        <begin position="123"/>
        <end position="147"/>
    </location>
</feature>
<feature type="transmembrane region" description="Helical" evidence="5">
    <location>
        <begin position="92"/>
        <end position="111"/>
    </location>
</feature>
<dbReference type="Gene3D" id="3.30.565.10">
    <property type="entry name" value="Histidine kinase-like ATPase, C-terminal domain"/>
    <property type="match status" value="1"/>
</dbReference>
<evidence type="ECO:0000259" key="6">
    <source>
        <dbReference type="PROSITE" id="PS50109"/>
    </source>
</evidence>
<evidence type="ECO:0000313" key="7">
    <source>
        <dbReference type="EMBL" id="QDI05037.1"/>
    </source>
</evidence>
<dbReference type="SUPFAM" id="SSF47384">
    <property type="entry name" value="Homodimeric domain of signal transducing histidine kinase"/>
    <property type="match status" value="1"/>
</dbReference>
<reference evidence="7 8" key="1">
    <citation type="submission" date="2019-03" db="EMBL/GenBank/DDBJ databases">
        <title>Tal1 in Xanthomonas translucens pv. cerealis Contributes to Virulence in Bacterial Leaf Streak of Wheat.</title>
        <authorList>
            <person name="Shah S.M.A."/>
            <person name="Haq F."/>
            <person name="Ma W."/>
            <person name="Xu X."/>
            <person name="Wang S."/>
            <person name="Xu Z."/>
            <person name="Zou L."/>
            <person name="Zhu B."/>
            <person name="Chen G."/>
        </authorList>
    </citation>
    <scope>NUCLEOTIDE SEQUENCE [LARGE SCALE GENOMIC DNA]</scope>
    <source>
        <strain evidence="7 8">01</strain>
    </source>
</reference>
<feature type="coiled-coil region" evidence="4">
    <location>
        <begin position="189"/>
        <end position="226"/>
    </location>
</feature>
<dbReference type="PANTHER" id="PTHR43065:SF42">
    <property type="entry name" value="TWO-COMPONENT SENSOR PPRA"/>
    <property type="match status" value="1"/>
</dbReference>
<evidence type="ECO:0000256" key="5">
    <source>
        <dbReference type="SAM" id="Phobius"/>
    </source>
</evidence>
<feature type="transmembrane region" description="Helical" evidence="5">
    <location>
        <begin position="61"/>
        <end position="80"/>
    </location>
</feature>
<keyword evidence="7" id="KW-0418">Kinase</keyword>
<dbReference type="SUPFAM" id="SSF55874">
    <property type="entry name" value="ATPase domain of HSP90 chaperone/DNA topoisomerase II/histidine kinase"/>
    <property type="match status" value="1"/>
</dbReference>
<keyword evidence="3" id="KW-0597">Phosphoprotein</keyword>